<dbReference type="OrthoDB" id="5588054at2"/>
<name>A0A2T1KIV9_9GAMM</name>
<proteinExistence type="predicted"/>
<evidence type="ECO:0000313" key="2">
    <source>
        <dbReference type="EMBL" id="PSF09542.1"/>
    </source>
</evidence>
<keyword evidence="3" id="KW-1185">Reference proteome</keyword>
<sequence length="238" mass="25809">MRITDEVLSAFLDHELSEPEMDAVREQLALDPGLADRLAELAAVDAELQRHYGAIDDQPMPDSVTRLLDQPKPAASSDNVVAFPWWRQLRAHSGKAVAAAVIAGLAMTQWLNTPALNEPAGLALAEVLEHEASGRAYALSSDVTLTPRLTFQNQAGDWCRQFRVDRPAAASEQIACRDGSGHWEVVAQVDVPATPGTQRYQTASGGSVLDDELDRRMSGSPIAPEAEMTLLETQWSSP</sequence>
<dbReference type="EMBL" id="PXNN01000005">
    <property type="protein sequence ID" value="PSF09542.1"/>
    <property type="molecule type" value="Genomic_DNA"/>
</dbReference>
<comment type="caution">
    <text evidence="2">The sequence shown here is derived from an EMBL/GenBank/DDBJ whole genome shotgun (WGS) entry which is preliminary data.</text>
</comment>
<gene>
    <name evidence="2" type="ORF">C7H08_03405</name>
</gene>
<feature type="region of interest" description="Disordered" evidence="1">
    <location>
        <begin position="196"/>
        <end position="223"/>
    </location>
</feature>
<protein>
    <recommendedName>
        <fullName evidence="4">Anti-sigma factor</fullName>
    </recommendedName>
</protein>
<dbReference type="Proteomes" id="UP000238385">
    <property type="component" value="Unassembled WGS sequence"/>
</dbReference>
<reference evidence="2 3" key="1">
    <citation type="submission" date="2018-03" db="EMBL/GenBank/DDBJ databases">
        <title>Marinobacter brunus sp. nov., a marine bacterium of Gamma-proteobacteria isolated from the surface seawater of the South China Sea.</title>
        <authorList>
            <person name="Cheng H."/>
            <person name="Wu Y.-H."/>
            <person name="Xamxidin M."/>
            <person name="Xu X.-W."/>
        </authorList>
    </citation>
    <scope>NUCLEOTIDE SEQUENCE [LARGE SCALE GENOMIC DNA]</scope>
    <source>
        <strain evidence="2 3">JCM 30472</strain>
    </source>
</reference>
<accession>A0A2T1KIV9</accession>
<dbReference type="AlphaFoldDB" id="A0A2T1KIV9"/>
<feature type="compositionally biased region" description="Polar residues" evidence="1">
    <location>
        <begin position="196"/>
        <end position="205"/>
    </location>
</feature>
<dbReference type="RefSeq" id="WP_106670375.1">
    <property type="nucleotide sequence ID" value="NZ_BMFE01000001.1"/>
</dbReference>
<evidence type="ECO:0008006" key="4">
    <source>
        <dbReference type="Google" id="ProtNLM"/>
    </source>
</evidence>
<evidence type="ECO:0000313" key="3">
    <source>
        <dbReference type="Proteomes" id="UP000238385"/>
    </source>
</evidence>
<organism evidence="2 3">
    <name type="scientific">Marinobacter halophilus</name>
    <dbReference type="NCBI Taxonomy" id="1323740"/>
    <lineage>
        <taxon>Bacteria</taxon>
        <taxon>Pseudomonadati</taxon>
        <taxon>Pseudomonadota</taxon>
        <taxon>Gammaproteobacteria</taxon>
        <taxon>Pseudomonadales</taxon>
        <taxon>Marinobacteraceae</taxon>
        <taxon>Marinobacter</taxon>
    </lineage>
</organism>
<evidence type="ECO:0000256" key="1">
    <source>
        <dbReference type="SAM" id="MobiDB-lite"/>
    </source>
</evidence>